<comment type="caution">
    <text evidence="1">The sequence shown here is derived from an EMBL/GenBank/DDBJ whole genome shotgun (WGS) entry which is preliminary data.</text>
</comment>
<protein>
    <submittedName>
        <fullName evidence="1">Uncharacterized protein</fullName>
    </submittedName>
</protein>
<dbReference type="Proteomes" id="UP000811545">
    <property type="component" value="Unassembled WGS sequence"/>
</dbReference>
<organism evidence="1 2">
    <name type="scientific">Psychracetigena formicireducens</name>
    <dbReference type="NCBI Taxonomy" id="2986056"/>
    <lineage>
        <taxon>Bacteria</taxon>
        <taxon>Bacillati</taxon>
        <taxon>Candidatus Lithacetigenota</taxon>
        <taxon>Candidatus Psychracetigena</taxon>
    </lineage>
</organism>
<reference evidence="1 2" key="1">
    <citation type="journal article" date="2021" name="bioRxiv">
        <title>Unique metabolic strategies in Hadean analogues reveal hints for primordial physiology.</title>
        <authorList>
            <person name="Nobu M.K."/>
            <person name="Nakai R."/>
            <person name="Tamazawa S."/>
            <person name="Mori H."/>
            <person name="Toyoda A."/>
            <person name="Ijiri A."/>
            <person name="Suzuki S."/>
            <person name="Kurokawa K."/>
            <person name="Kamagata Y."/>
            <person name="Tamaki H."/>
        </authorList>
    </citation>
    <scope>NUCLEOTIDE SEQUENCE [LARGE SCALE GENOMIC DNA]</scope>
    <source>
        <strain evidence="1">BS525</strain>
    </source>
</reference>
<evidence type="ECO:0000313" key="1">
    <source>
        <dbReference type="EMBL" id="MBT9145878.1"/>
    </source>
</evidence>
<gene>
    <name evidence="1" type="ORF">DDT42_01755</name>
</gene>
<accession>A0A9E2BHY4</accession>
<dbReference type="EMBL" id="QLTW01000207">
    <property type="protein sequence ID" value="MBT9145878.1"/>
    <property type="molecule type" value="Genomic_DNA"/>
</dbReference>
<evidence type="ECO:0000313" key="2">
    <source>
        <dbReference type="Proteomes" id="UP000811545"/>
    </source>
</evidence>
<sequence length="94" mass="11525">MSKKLIEWDHIAHVYNELWTLKALTSNTKAYNCVSRLLEYIEDNIVQEEKEHHNEMKRDVYRKIKTAKTTEEQQQWYKVYQELKHQGQMNEKIK</sequence>
<proteinExistence type="predicted"/>
<dbReference type="AlphaFoldDB" id="A0A9E2BHY4"/>
<name>A0A9E2BHY4_PSYF1</name>